<comment type="caution">
    <text evidence="1">The sequence shown here is derived from an EMBL/GenBank/DDBJ whole genome shotgun (WGS) entry which is preliminary data.</text>
</comment>
<name>A0AAE5VQT8_9HYPH</name>
<dbReference type="Proteomes" id="UP000237447">
    <property type="component" value="Unassembled WGS sequence"/>
</dbReference>
<protein>
    <submittedName>
        <fullName evidence="1">Uncharacterized protein</fullName>
    </submittedName>
</protein>
<accession>A0AAE5VQT8</accession>
<dbReference type="EMBL" id="NXEJ01000002">
    <property type="protein sequence ID" value="POO53413.1"/>
    <property type="molecule type" value="Genomic_DNA"/>
</dbReference>
<sequence length="80" mass="8989">MLFSFLFRSFPTSRLALVHFGPEKFIEGFGRTYSASCPAVSFDTPRLALPAAQKTLRRGRPKRGALTADVQEHAWRAAFM</sequence>
<proteinExistence type="predicted"/>
<gene>
    <name evidence="1" type="ORF">CPJ18_04035</name>
</gene>
<evidence type="ECO:0000313" key="1">
    <source>
        <dbReference type="EMBL" id="POO53413.1"/>
    </source>
</evidence>
<evidence type="ECO:0000313" key="2">
    <source>
        <dbReference type="Proteomes" id="UP000237447"/>
    </source>
</evidence>
<dbReference type="AlphaFoldDB" id="A0AAE5VQT8"/>
<reference evidence="1 2" key="1">
    <citation type="journal article" date="2018" name="Syst. Appl. Microbiol.">
        <title>Agrobacterium rosae sp. nov., isolated from galls on different agricultural crops.</title>
        <authorList>
            <person name="Kuzmanovic N."/>
            <person name="Pulawska J."/>
            <person name="Smalla K."/>
            <person name="Nesme X."/>
        </authorList>
    </citation>
    <scope>NUCLEOTIDE SEQUENCE [LARGE SCALE GENOMIC DNA]</scope>
    <source>
        <strain evidence="1 2">NCPPB 1650</strain>
    </source>
</reference>
<organism evidence="1 2">
    <name type="scientific">Agrobacterium rosae</name>
    <dbReference type="NCBI Taxonomy" id="1972867"/>
    <lineage>
        <taxon>Bacteria</taxon>
        <taxon>Pseudomonadati</taxon>
        <taxon>Pseudomonadota</taxon>
        <taxon>Alphaproteobacteria</taxon>
        <taxon>Hyphomicrobiales</taxon>
        <taxon>Rhizobiaceae</taxon>
        <taxon>Rhizobium/Agrobacterium group</taxon>
        <taxon>Agrobacterium</taxon>
    </lineage>
</organism>